<keyword evidence="3" id="KW-1185">Reference proteome</keyword>
<dbReference type="EMBL" id="LSSL01000753">
    <property type="protein sequence ID" value="OLY83775.1"/>
    <property type="molecule type" value="Genomic_DNA"/>
</dbReference>
<reference evidence="2 3" key="1">
    <citation type="journal article" date="2016" name="Mol. Biol. Evol.">
        <title>Genome-Wide Survey of Gut Fungi (Harpellales) Reveals the First Horizontally Transferred Ubiquitin Gene from a Mosquito Host.</title>
        <authorList>
            <person name="Wang Y."/>
            <person name="White M.M."/>
            <person name="Kvist S."/>
            <person name="Moncalvo J.M."/>
        </authorList>
    </citation>
    <scope>NUCLEOTIDE SEQUENCE [LARGE SCALE GENOMIC DNA]</scope>
    <source>
        <strain evidence="2 3">ALG-7-W6</strain>
    </source>
</reference>
<sequence length="173" mass="19230">MEYLVIEGYKDAAENFIAETGGTSPVDLDSIEDRMRIRALLQAGDVASAIAQINEIDPLLLELNPRLFFALKQQQLIELVRGGRVEEALLFSQEELAQKGLEHPELLPELETTMSLFAFDFAAGTLLNSQSQPSESRLPSLLHLLAWAQDKLSEKAEFPKITNIFTGEFTSPP</sequence>
<proteinExistence type="predicted"/>
<organism evidence="2 3">
    <name type="scientific">Smittium mucronatum</name>
    <dbReference type="NCBI Taxonomy" id="133383"/>
    <lineage>
        <taxon>Eukaryota</taxon>
        <taxon>Fungi</taxon>
        <taxon>Fungi incertae sedis</taxon>
        <taxon>Zoopagomycota</taxon>
        <taxon>Kickxellomycotina</taxon>
        <taxon>Harpellomycetes</taxon>
        <taxon>Harpellales</taxon>
        <taxon>Legeriomycetaceae</taxon>
        <taxon>Smittium</taxon>
    </lineage>
</organism>
<feature type="domain" description="CTLH" evidence="1">
    <location>
        <begin position="30"/>
        <end position="87"/>
    </location>
</feature>
<dbReference type="STRING" id="133383.A0A1R0H3R5"/>
<dbReference type="InterPro" id="IPR006595">
    <property type="entry name" value="CTLH_C"/>
</dbReference>
<protein>
    <submittedName>
        <fullName evidence="2">Glucose-induced degradation protein 8-like protein</fullName>
    </submittedName>
</protein>
<dbReference type="PROSITE" id="PS50897">
    <property type="entry name" value="CTLH"/>
    <property type="match status" value="1"/>
</dbReference>
<accession>A0A1R0H3R5</accession>
<evidence type="ECO:0000313" key="2">
    <source>
        <dbReference type="EMBL" id="OLY83775.1"/>
    </source>
</evidence>
<dbReference type="PROSITE" id="PS50896">
    <property type="entry name" value="LISH"/>
    <property type="match status" value="1"/>
</dbReference>
<dbReference type="AlphaFoldDB" id="A0A1R0H3R5"/>
<evidence type="ECO:0000259" key="1">
    <source>
        <dbReference type="PROSITE" id="PS50897"/>
    </source>
</evidence>
<dbReference type="SMART" id="SM00757">
    <property type="entry name" value="CRA"/>
    <property type="match status" value="1"/>
</dbReference>
<dbReference type="Pfam" id="PF10607">
    <property type="entry name" value="CTLH"/>
    <property type="match status" value="1"/>
</dbReference>
<dbReference type="InterPro" id="IPR050618">
    <property type="entry name" value="Ubq-SigPath_Reg"/>
</dbReference>
<comment type="caution">
    <text evidence="2">The sequence shown here is derived from an EMBL/GenBank/DDBJ whole genome shotgun (WGS) entry which is preliminary data.</text>
</comment>
<dbReference type="PANTHER" id="PTHR12864">
    <property type="entry name" value="RAN BINDING PROTEIN 9-RELATED"/>
    <property type="match status" value="1"/>
</dbReference>
<evidence type="ECO:0000313" key="3">
    <source>
        <dbReference type="Proteomes" id="UP000187455"/>
    </source>
</evidence>
<gene>
    <name evidence="2" type="ORF">AYI68_g2076</name>
</gene>
<dbReference type="InterPro" id="IPR013144">
    <property type="entry name" value="CRA_dom"/>
</dbReference>
<dbReference type="InterPro" id="IPR024964">
    <property type="entry name" value="CTLH/CRA"/>
</dbReference>
<dbReference type="SMART" id="SM00668">
    <property type="entry name" value="CTLH"/>
    <property type="match status" value="1"/>
</dbReference>
<name>A0A1R0H3R5_9FUNG</name>
<dbReference type="InterPro" id="IPR006594">
    <property type="entry name" value="LisH"/>
</dbReference>
<dbReference type="OrthoDB" id="2415936at2759"/>
<dbReference type="Proteomes" id="UP000187455">
    <property type="component" value="Unassembled WGS sequence"/>
</dbReference>